<dbReference type="GO" id="GO:0005524">
    <property type="term" value="F:ATP binding"/>
    <property type="evidence" value="ECO:0007669"/>
    <property type="project" value="InterPro"/>
</dbReference>
<dbReference type="GO" id="GO:0005634">
    <property type="term" value="C:nucleus"/>
    <property type="evidence" value="ECO:0007669"/>
    <property type="project" value="TreeGrafter"/>
</dbReference>
<reference evidence="3 4" key="1">
    <citation type="journal article" date="2018" name="BMC Genomics">
        <title>Genomic evidence for intraspecific hybridization in a clonal and extremely halotolerant yeast.</title>
        <authorList>
            <person name="Gostincar C."/>
            <person name="Stajich J.E."/>
            <person name="Zupancic J."/>
            <person name="Zalar P."/>
            <person name="Gunde-Cimerman N."/>
        </authorList>
    </citation>
    <scope>NUCLEOTIDE SEQUENCE [LARGE SCALE GENOMIC DNA]</scope>
    <source>
        <strain evidence="3 4">EXF-10513</strain>
    </source>
</reference>
<feature type="domain" description="ATPase AAA-type core" evidence="2">
    <location>
        <begin position="620"/>
        <end position="654"/>
    </location>
</feature>
<evidence type="ECO:0000313" key="4">
    <source>
        <dbReference type="Proteomes" id="UP000269539"/>
    </source>
</evidence>
<dbReference type="InterPro" id="IPR003959">
    <property type="entry name" value="ATPase_AAA_core"/>
</dbReference>
<dbReference type="PANTHER" id="PTHR23389">
    <property type="entry name" value="CHROMOSOME TRANSMISSION FIDELITY FACTOR 18"/>
    <property type="match status" value="1"/>
</dbReference>
<feature type="compositionally biased region" description="Basic and acidic residues" evidence="1">
    <location>
        <begin position="1"/>
        <end position="47"/>
    </location>
</feature>
<feature type="compositionally biased region" description="Basic and acidic residues" evidence="1">
    <location>
        <begin position="75"/>
        <end position="86"/>
    </location>
</feature>
<dbReference type="Proteomes" id="UP000269539">
    <property type="component" value="Unassembled WGS sequence"/>
</dbReference>
<dbReference type="CDD" id="cd00009">
    <property type="entry name" value="AAA"/>
    <property type="match status" value="1"/>
</dbReference>
<comment type="caution">
    <text evidence="3">The sequence shown here is derived from an EMBL/GenBank/DDBJ whole genome shotgun (WGS) entry which is preliminary data.</text>
</comment>
<dbReference type="SUPFAM" id="SSF52540">
    <property type="entry name" value="P-loop containing nucleoside triphosphate hydrolases"/>
    <property type="match status" value="1"/>
</dbReference>
<feature type="compositionally biased region" description="Basic and acidic residues" evidence="1">
    <location>
        <begin position="688"/>
        <end position="699"/>
    </location>
</feature>
<feature type="compositionally biased region" description="Basic residues" evidence="1">
    <location>
        <begin position="277"/>
        <end position="290"/>
    </location>
</feature>
<dbReference type="PANTHER" id="PTHR23389:SF21">
    <property type="entry name" value="ATPASE FAMILY AAA DOMAIN-CONTAINING PROTEIN 5"/>
    <property type="match status" value="1"/>
</dbReference>
<sequence length="699" mass="77434">MNADGDKIHPFFKKTADTHDQQRPKAEEERQPGAEEEKALDEPEKPTRSRRKRKSNEPAQPKVKGKKQKTLAETVDPRLESNHDGVKLPSGPESADPMSNLPANLLHDAGPSLDSITKRPQRKRRHPNSQQPINMGSDITVEEHGLPTSSSPRVLIPASSPPAEPLPAVEETQSKPPNTPPKKVLRLNANGKFSSPVTKKAEAVETRQTSPEPPRKRGRQRKSKNETPTRRQLVVNIRYGQSKEETQRVTVGQRIDLILSGEQRAHSGLEVLTPKKPTPKKPRTPKKSNKPTHPFFLGKPKEDLPKQESPRKASATTPGKLRRQVFGEPAMSSAPEVPYAIGSALLKDRMMVKHPGAKEPPWPDRGQAHVRGLEDVATPTLVNGDAHASRRGRKGKAAQLPFPAEESILRCIASKLHPEVDSVERTDGFYEPHPSLRLPEKLLMSGLDIQQRVTFELSMDMSEVGEDYSSPPLSSQLPSRSGLKKLWQSLAKVTPAQEWPKDESLPWAQKYAPDTATDVLQPAREMSVLREWLTSLTISAVESTVKQVTKPSVAQEPKPKKKKKRRKPDDLDDFLVDSDEDVHTMEELNDVDVSIDVAGSKIQRSTVQVAADGAKFSNAVLLSGPHGCGKTAAAYAVAKELEFRVFDINSHERRSGKDVIDKVGDMTENHLVKHHGTADEGELSVNEDSNKERLDEAFQ</sequence>
<accession>A0A3M7C6A8</accession>
<dbReference type="GO" id="GO:0003677">
    <property type="term" value="F:DNA binding"/>
    <property type="evidence" value="ECO:0007669"/>
    <property type="project" value="TreeGrafter"/>
</dbReference>
<feature type="compositionally biased region" description="Basic and acidic residues" evidence="1">
    <location>
        <begin position="299"/>
        <end position="311"/>
    </location>
</feature>
<dbReference type="EMBL" id="QWIO01003052">
    <property type="protein sequence ID" value="RMY47628.1"/>
    <property type="molecule type" value="Genomic_DNA"/>
</dbReference>
<organism evidence="3 4">
    <name type="scientific">Hortaea werneckii</name>
    <name type="common">Black yeast</name>
    <name type="synonym">Cladosporium werneckii</name>
    <dbReference type="NCBI Taxonomy" id="91943"/>
    <lineage>
        <taxon>Eukaryota</taxon>
        <taxon>Fungi</taxon>
        <taxon>Dikarya</taxon>
        <taxon>Ascomycota</taxon>
        <taxon>Pezizomycotina</taxon>
        <taxon>Dothideomycetes</taxon>
        <taxon>Dothideomycetidae</taxon>
        <taxon>Mycosphaerellales</taxon>
        <taxon>Teratosphaeriaceae</taxon>
        <taxon>Hortaea</taxon>
    </lineage>
</organism>
<feature type="non-terminal residue" evidence="3">
    <location>
        <position position="699"/>
    </location>
</feature>
<dbReference type="GO" id="GO:0016887">
    <property type="term" value="F:ATP hydrolysis activity"/>
    <property type="evidence" value="ECO:0007669"/>
    <property type="project" value="InterPro"/>
</dbReference>
<feature type="region of interest" description="Disordered" evidence="1">
    <location>
        <begin position="547"/>
        <end position="573"/>
    </location>
</feature>
<evidence type="ECO:0000313" key="3">
    <source>
        <dbReference type="EMBL" id="RMY47628.1"/>
    </source>
</evidence>
<name>A0A3M7C6A8_HORWE</name>
<feature type="region of interest" description="Disordered" evidence="1">
    <location>
        <begin position="261"/>
        <end position="328"/>
    </location>
</feature>
<protein>
    <recommendedName>
        <fullName evidence="2">ATPase AAA-type core domain-containing protein</fullName>
    </recommendedName>
</protein>
<evidence type="ECO:0000259" key="2">
    <source>
        <dbReference type="Pfam" id="PF00004"/>
    </source>
</evidence>
<dbReference type="InterPro" id="IPR027417">
    <property type="entry name" value="P-loop_NTPase"/>
</dbReference>
<feature type="region of interest" description="Disordered" evidence="1">
    <location>
        <begin position="1"/>
        <end position="249"/>
    </location>
</feature>
<gene>
    <name evidence="3" type="ORF">D0864_15036</name>
</gene>
<proteinExistence type="predicted"/>
<dbReference type="Gene3D" id="3.40.50.300">
    <property type="entry name" value="P-loop containing nucleotide triphosphate hydrolases"/>
    <property type="match status" value="1"/>
</dbReference>
<dbReference type="Pfam" id="PF00004">
    <property type="entry name" value="AAA"/>
    <property type="match status" value="1"/>
</dbReference>
<dbReference type="AlphaFoldDB" id="A0A3M7C6A8"/>
<evidence type="ECO:0000256" key="1">
    <source>
        <dbReference type="SAM" id="MobiDB-lite"/>
    </source>
</evidence>
<feature type="region of interest" description="Disordered" evidence="1">
    <location>
        <begin position="670"/>
        <end position="699"/>
    </location>
</feature>